<dbReference type="AlphaFoldDB" id="A0A8D8Z1Z9"/>
<dbReference type="EMBL" id="HBUF01068143">
    <property type="protein sequence ID" value="CAG6628559.1"/>
    <property type="molecule type" value="Transcribed_RNA"/>
</dbReference>
<dbReference type="EMBL" id="HBUF01407425">
    <property type="protein sequence ID" value="CAG6738350.1"/>
    <property type="molecule type" value="Transcribed_RNA"/>
</dbReference>
<evidence type="ECO:0000256" key="2">
    <source>
        <dbReference type="PROSITE-ProRule" id="PRU00464"/>
    </source>
</evidence>
<dbReference type="EMBL" id="HBUF01407426">
    <property type="protein sequence ID" value="CAG6738351.1"/>
    <property type="molecule type" value="Transcribed_RNA"/>
</dbReference>
<name>A0A8D8Z1Z9_9HEMI</name>
<dbReference type="InterPro" id="IPR011146">
    <property type="entry name" value="HIT-like"/>
</dbReference>
<evidence type="ECO:0000313" key="4">
    <source>
        <dbReference type="EMBL" id="CAG6738351.1"/>
    </source>
</evidence>
<feature type="active site" description="Tele-AMP-histidine intermediate" evidence="1">
    <location>
        <position position="140"/>
    </location>
</feature>
<dbReference type="PANTHER" id="PTHR23089">
    <property type="entry name" value="HISTIDINE TRIAD HIT PROTEIN"/>
    <property type="match status" value="1"/>
</dbReference>
<proteinExistence type="predicted"/>
<dbReference type="PROSITE" id="PS51084">
    <property type="entry name" value="HIT_2"/>
    <property type="match status" value="1"/>
</dbReference>
<dbReference type="Gene3D" id="3.30.428.10">
    <property type="entry name" value="HIT-like"/>
    <property type="match status" value="1"/>
</dbReference>
<evidence type="ECO:0000259" key="3">
    <source>
        <dbReference type="PROSITE" id="PS51084"/>
    </source>
</evidence>
<sequence length="154" mass="17607">MLTLRTTNTVHSFLKITIVIHLFNFVLGGKVLNHETQKIPFKRKLSLLEKIIRKEVPCDFLYEDDQCVAFNDVKPQAPFHFLIIPKRKITSLSRAEDSDAQILGHMMLVAKKVAAQYNLEPYRVVINNGKGSVSYSNYLHLHVLGGRDLHWPPG</sequence>
<evidence type="ECO:0000256" key="1">
    <source>
        <dbReference type="PIRSR" id="PIRSR601310-1"/>
    </source>
</evidence>
<organism evidence="4">
    <name type="scientific">Cacopsylla melanoneura</name>
    <dbReference type="NCBI Taxonomy" id="428564"/>
    <lineage>
        <taxon>Eukaryota</taxon>
        <taxon>Metazoa</taxon>
        <taxon>Ecdysozoa</taxon>
        <taxon>Arthropoda</taxon>
        <taxon>Hexapoda</taxon>
        <taxon>Insecta</taxon>
        <taxon>Pterygota</taxon>
        <taxon>Neoptera</taxon>
        <taxon>Paraneoptera</taxon>
        <taxon>Hemiptera</taxon>
        <taxon>Sternorrhyncha</taxon>
        <taxon>Psylloidea</taxon>
        <taxon>Psyllidae</taxon>
        <taxon>Psyllinae</taxon>
        <taxon>Cacopsylla</taxon>
    </lineage>
</organism>
<dbReference type="SUPFAM" id="SSF54197">
    <property type="entry name" value="HIT-like"/>
    <property type="match status" value="1"/>
</dbReference>
<reference evidence="4" key="1">
    <citation type="submission" date="2021-05" db="EMBL/GenBank/DDBJ databases">
        <authorList>
            <person name="Alioto T."/>
            <person name="Alioto T."/>
            <person name="Gomez Garrido J."/>
        </authorList>
    </citation>
    <scope>NUCLEOTIDE SEQUENCE</scope>
</reference>
<dbReference type="InterPro" id="IPR001310">
    <property type="entry name" value="Histidine_triad_HIT"/>
</dbReference>
<feature type="domain" description="HIT" evidence="3">
    <location>
        <begin position="47"/>
        <end position="154"/>
    </location>
</feature>
<dbReference type="EMBL" id="HBUF01068144">
    <property type="protein sequence ID" value="CAG6628560.1"/>
    <property type="molecule type" value="Transcribed_RNA"/>
</dbReference>
<protein>
    <submittedName>
        <fullName evidence="4">Histidine triad nucleotide-binding protein 1</fullName>
    </submittedName>
</protein>
<comment type="caution">
    <text evidence="2">Lacks conserved residue(s) required for the propagation of feature annotation.</text>
</comment>
<dbReference type="InterPro" id="IPR036265">
    <property type="entry name" value="HIT-like_sf"/>
</dbReference>
<dbReference type="PRINTS" id="PR00332">
    <property type="entry name" value="HISTRIAD"/>
</dbReference>
<accession>A0A8D8Z1Z9</accession>
<dbReference type="GO" id="GO:0003824">
    <property type="term" value="F:catalytic activity"/>
    <property type="evidence" value="ECO:0007669"/>
    <property type="project" value="InterPro"/>
</dbReference>
<dbReference type="Pfam" id="PF01230">
    <property type="entry name" value="HIT"/>
    <property type="match status" value="1"/>
</dbReference>